<protein>
    <recommendedName>
        <fullName evidence="3">Sec translocon accessory complex subunit YajC</fullName>
    </recommendedName>
</protein>
<comment type="similarity">
    <text evidence="2">Belongs to the YajC family.</text>
</comment>
<evidence type="ECO:0000256" key="8">
    <source>
        <dbReference type="ARBA" id="ARBA00022989"/>
    </source>
</evidence>
<keyword evidence="9" id="KW-0811">Translocation</keyword>
<evidence type="ECO:0000256" key="1">
    <source>
        <dbReference type="ARBA" id="ARBA00004162"/>
    </source>
</evidence>
<evidence type="ECO:0000256" key="2">
    <source>
        <dbReference type="ARBA" id="ARBA00006742"/>
    </source>
</evidence>
<keyword evidence="4" id="KW-0813">Transport</keyword>
<feature type="transmembrane region" description="Helical" evidence="11">
    <location>
        <begin position="20"/>
        <end position="39"/>
    </location>
</feature>
<keyword evidence="8 11" id="KW-1133">Transmembrane helix</keyword>
<organism evidence="12 13">
    <name type="scientific">Yanghanlia caeni</name>
    <dbReference type="NCBI Taxonomy" id="3064283"/>
    <lineage>
        <taxon>Bacteria</taxon>
        <taxon>Pseudomonadati</taxon>
        <taxon>Pseudomonadota</taxon>
        <taxon>Betaproteobacteria</taxon>
        <taxon>Burkholderiales</taxon>
        <taxon>Alcaligenaceae</taxon>
        <taxon>Yanghanlia</taxon>
    </lineage>
</organism>
<evidence type="ECO:0000256" key="9">
    <source>
        <dbReference type="ARBA" id="ARBA00023010"/>
    </source>
</evidence>
<proteinExistence type="inferred from homology"/>
<dbReference type="PRINTS" id="PR01853">
    <property type="entry name" value="YAJCTRNLCASE"/>
</dbReference>
<evidence type="ECO:0000256" key="11">
    <source>
        <dbReference type="SAM" id="Phobius"/>
    </source>
</evidence>
<dbReference type="EMBL" id="JAUZQE010000002">
    <property type="protein sequence ID" value="MDR4124663.1"/>
    <property type="molecule type" value="Genomic_DNA"/>
</dbReference>
<comment type="subcellular location">
    <subcellularLocation>
        <location evidence="1">Cell membrane</location>
        <topology evidence="1">Single-pass membrane protein</topology>
    </subcellularLocation>
</comment>
<evidence type="ECO:0000313" key="12">
    <source>
        <dbReference type="EMBL" id="MDR4124663.1"/>
    </source>
</evidence>
<sequence length="113" mass="12484">MSLIDTLPYTLAQAAGGENALVGMLPIILMFVILYFLMIRPQMKRQKEHRKLVENLAKGDEVITQGGLLGRITKVSDNYVTMEVATLADKPVETIVQRNAVISVLPKGTMKTL</sequence>
<keyword evidence="6 11" id="KW-0812">Transmembrane</keyword>
<dbReference type="SMART" id="SM01323">
    <property type="entry name" value="YajC"/>
    <property type="match status" value="1"/>
</dbReference>
<accession>A0ABU1D2K1</accession>
<keyword evidence="5" id="KW-1003">Cell membrane</keyword>
<evidence type="ECO:0000256" key="4">
    <source>
        <dbReference type="ARBA" id="ARBA00022448"/>
    </source>
</evidence>
<evidence type="ECO:0000313" key="13">
    <source>
        <dbReference type="Proteomes" id="UP001232156"/>
    </source>
</evidence>
<dbReference type="PANTHER" id="PTHR33909:SF1">
    <property type="entry name" value="SEC TRANSLOCON ACCESSORY COMPLEX SUBUNIT YAJC"/>
    <property type="match status" value="1"/>
</dbReference>
<comment type="caution">
    <text evidence="12">The sequence shown here is derived from an EMBL/GenBank/DDBJ whole genome shotgun (WGS) entry which is preliminary data.</text>
</comment>
<dbReference type="InterPro" id="IPR003849">
    <property type="entry name" value="Preprotein_translocase_YajC"/>
</dbReference>
<dbReference type="NCBIfam" id="TIGR00739">
    <property type="entry name" value="yajC"/>
    <property type="match status" value="1"/>
</dbReference>
<evidence type="ECO:0000256" key="6">
    <source>
        <dbReference type="ARBA" id="ARBA00022692"/>
    </source>
</evidence>
<dbReference type="PANTHER" id="PTHR33909">
    <property type="entry name" value="SEC TRANSLOCON ACCESSORY COMPLEX SUBUNIT YAJC"/>
    <property type="match status" value="1"/>
</dbReference>
<evidence type="ECO:0000256" key="5">
    <source>
        <dbReference type="ARBA" id="ARBA00022475"/>
    </source>
</evidence>
<reference evidence="12 13" key="1">
    <citation type="submission" date="2023-08" db="EMBL/GenBank/DDBJ databases">
        <title>Alcaligenaceae gen. nov., a novel taxon isolated from the sludge of Yixing Pesticide Factory.</title>
        <authorList>
            <person name="Ruan L."/>
        </authorList>
    </citation>
    <scope>NUCLEOTIDE SEQUENCE [LARGE SCALE GENOMIC DNA]</scope>
    <source>
        <strain evidence="12 13">LG-2</strain>
    </source>
</reference>
<evidence type="ECO:0000256" key="10">
    <source>
        <dbReference type="ARBA" id="ARBA00023136"/>
    </source>
</evidence>
<dbReference type="RefSeq" id="WP_165279208.1">
    <property type="nucleotide sequence ID" value="NZ_JAUZQE010000002.1"/>
</dbReference>
<dbReference type="Proteomes" id="UP001232156">
    <property type="component" value="Unassembled WGS sequence"/>
</dbReference>
<evidence type="ECO:0000256" key="7">
    <source>
        <dbReference type="ARBA" id="ARBA00022927"/>
    </source>
</evidence>
<name>A0ABU1D2K1_9BURK</name>
<gene>
    <name evidence="12" type="primary">yajC</name>
    <name evidence="12" type="ORF">Q8947_01535</name>
</gene>
<keyword evidence="7" id="KW-0653">Protein transport</keyword>
<evidence type="ECO:0000256" key="3">
    <source>
        <dbReference type="ARBA" id="ARBA00014962"/>
    </source>
</evidence>
<keyword evidence="13" id="KW-1185">Reference proteome</keyword>
<keyword evidence="10 11" id="KW-0472">Membrane</keyword>
<dbReference type="Pfam" id="PF02699">
    <property type="entry name" value="YajC"/>
    <property type="match status" value="1"/>
</dbReference>